<keyword evidence="3 6" id="KW-0784">Thiamine biosynthesis</keyword>
<feature type="binding site" description="in other chain" evidence="6">
    <location>
        <position position="133"/>
    </location>
    <ligand>
        <name>NAD(+)</name>
        <dbReference type="ChEBI" id="CHEBI:57540"/>
        <note>ligand shared between two adjacent protomers</note>
    </ligand>
</feature>
<dbReference type="PRINTS" id="PR00411">
    <property type="entry name" value="PNDRDTASEI"/>
</dbReference>
<feature type="binding site" description="in other chain" evidence="6">
    <location>
        <position position="228"/>
    </location>
    <ligand>
        <name>NAD(+)</name>
        <dbReference type="ChEBI" id="CHEBI:57540"/>
        <note>ligand shared between two adjacent protomers</note>
    </ligand>
</feature>
<keyword evidence="2 6" id="KW-0479">Metal-binding</keyword>
<sequence length="265" mass="28537">MVMTPGKSLEERISRAIIRNTMKDWLRLASVDVVIVGAGPSGMVAARYIAEKGFNVVVFERRLSFGGGIGGGGMLFHKVVVEELATPILRDFGVRFERDDEEGLYVLDSSELMAKLAVGAINSGAKIVLGVHVEDVIYRENPLRVEGVVIQWSAVSMAGLHVDPLFVRSRAVIDATGHDAEVLQIVVRKIPEASLVIKGEKSAYSELSERVVVEKTGIALPGLYVTGMSVAALHGLPRMGPIFSSMLLSGKKVAEIVVNDLSKSI</sequence>
<feature type="binding site" description="in other chain" evidence="6">
    <location>
        <begin position="60"/>
        <end position="61"/>
    </location>
    <ligand>
        <name>NAD(+)</name>
        <dbReference type="ChEBI" id="CHEBI:57540"/>
        <note>ligand shared between two adjacent protomers</note>
    </ligand>
</feature>
<comment type="caution">
    <text evidence="7">The sequence shown here is derived from an EMBL/GenBank/DDBJ whole genome shotgun (WGS) entry which is preliminary data.</text>
</comment>
<comment type="caution">
    <text evidence="6">Lacks conserved residue(s) required for the propagation of feature annotation.</text>
</comment>
<comment type="similarity">
    <text evidence="6">Belongs to the THI4 family.</text>
</comment>
<feature type="binding site" description="in other chain" evidence="6">
    <location>
        <position position="41"/>
    </location>
    <ligand>
        <name>NAD(+)</name>
        <dbReference type="ChEBI" id="CHEBI:57540"/>
        <note>ligand shared between two adjacent protomers</note>
    </ligand>
</feature>
<comment type="pathway">
    <text evidence="6">Cofactor biosynthesis; thiamine diphosphate biosynthesis.</text>
</comment>
<evidence type="ECO:0000313" key="7">
    <source>
        <dbReference type="EMBL" id="HGI87741.1"/>
    </source>
</evidence>
<feature type="binding site" description="in other chain" evidence="6">
    <location>
        <position position="68"/>
    </location>
    <ligand>
        <name>NAD(+)</name>
        <dbReference type="ChEBI" id="CHEBI:57540"/>
        <note>ligand shared between two adjacent protomers</note>
    </ligand>
</feature>
<dbReference type="PANTHER" id="PTHR43422">
    <property type="entry name" value="THIAMINE THIAZOLE SYNTHASE"/>
    <property type="match status" value="1"/>
</dbReference>
<protein>
    <recommendedName>
        <fullName evidence="6">Thiamine thiazole synthase</fullName>
        <ecNumber evidence="6">2.4.2.59</ecNumber>
    </recommendedName>
</protein>
<evidence type="ECO:0000256" key="1">
    <source>
        <dbReference type="ARBA" id="ARBA00022679"/>
    </source>
</evidence>
<dbReference type="EMBL" id="DTFF01000043">
    <property type="protein sequence ID" value="HGI87741.1"/>
    <property type="molecule type" value="Genomic_DNA"/>
</dbReference>
<feature type="binding site" evidence="6">
    <location>
        <position position="163"/>
    </location>
    <ligand>
        <name>Fe cation</name>
        <dbReference type="ChEBI" id="CHEBI:24875"/>
        <note>ligand shared between two adjacent protomers</note>
    </ligand>
</feature>
<keyword evidence="1 6" id="KW-0808">Transferase</keyword>
<organism evidence="7">
    <name type="scientific">Ignisphaera aggregans</name>
    <dbReference type="NCBI Taxonomy" id="334771"/>
    <lineage>
        <taxon>Archaea</taxon>
        <taxon>Thermoproteota</taxon>
        <taxon>Thermoprotei</taxon>
        <taxon>Desulfurococcales</taxon>
        <taxon>Desulfurococcaceae</taxon>
        <taxon>Ignisphaera</taxon>
    </lineage>
</organism>
<dbReference type="GO" id="GO:0009229">
    <property type="term" value="P:thiamine diphosphate biosynthetic process"/>
    <property type="evidence" value="ECO:0007669"/>
    <property type="project" value="UniProtKB-UniRule"/>
</dbReference>
<dbReference type="Gene3D" id="3.50.50.60">
    <property type="entry name" value="FAD/NAD(P)-binding domain"/>
    <property type="match status" value="1"/>
</dbReference>
<evidence type="ECO:0000256" key="5">
    <source>
        <dbReference type="ARBA" id="ARBA00023027"/>
    </source>
</evidence>
<feature type="binding site" evidence="6">
    <location>
        <begin position="161"/>
        <end position="163"/>
    </location>
    <ligand>
        <name>NAD(+)</name>
        <dbReference type="ChEBI" id="CHEBI:57540"/>
        <note>ligand shared between two adjacent protomers</note>
    </ligand>
</feature>
<feature type="binding site" description="in other chain" evidence="6">
    <location>
        <position position="178"/>
    </location>
    <ligand>
        <name>Fe cation</name>
        <dbReference type="ChEBI" id="CHEBI:24875"/>
        <note>ligand shared between two adjacent protomers</note>
    </ligand>
</feature>
<dbReference type="Pfam" id="PF01946">
    <property type="entry name" value="Thi4"/>
    <property type="match status" value="1"/>
</dbReference>
<dbReference type="NCBIfam" id="TIGR00292">
    <property type="entry name" value="sulfide-dependent adenosine diphosphate thiazole synthase"/>
    <property type="match status" value="1"/>
</dbReference>
<evidence type="ECO:0000256" key="6">
    <source>
        <dbReference type="HAMAP-Rule" id="MF_00304"/>
    </source>
</evidence>
<reference evidence="7" key="1">
    <citation type="journal article" date="2020" name="mSystems">
        <title>Genome- and Community-Level Interaction Insights into Carbon Utilization and Element Cycling Functions of Hydrothermarchaeota in Hydrothermal Sediment.</title>
        <authorList>
            <person name="Zhou Z."/>
            <person name="Liu Y."/>
            <person name="Xu W."/>
            <person name="Pan J."/>
            <person name="Luo Z.H."/>
            <person name="Li M."/>
        </authorList>
    </citation>
    <scope>NUCLEOTIDE SEQUENCE [LARGE SCALE GENOMIC DNA]</scope>
    <source>
        <strain evidence="7">SpSt-732</strain>
    </source>
</reference>
<evidence type="ECO:0000256" key="3">
    <source>
        <dbReference type="ARBA" id="ARBA00022977"/>
    </source>
</evidence>
<evidence type="ECO:0000256" key="2">
    <source>
        <dbReference type="ARBA" id="ARBA00022723"/>
    </source>
</evidence>
<feature type="binding site" evidence="6">
    <location>
        <position position="238"/>
    </location>
    <ligand>
        <name>glycine</name>
        <dbReference type="ChEBI" id="CHEBI:57305"/>
    </ligand>
</feature>
<evidence type="ECO:0000256" key="4">
    <source>
        <dbReference type="ARBA" id="ARBA00023004"/>
    </source>
</evidence>
<proteinExistence type="inferred from homology"/>
<dbReference type="GO" id="GO:0016763">
    <property type="term" value="F:pentosyltransferase activity"/>
    <property type="evidence" value="ECO:0007669"/>
    <property type="project" value="UniProtKB-UniRule"/>
</dbReference>
<accession>A0A7C4BC28</accession>
<dbReference type="InterPro" id="IPR036188">
    <property type="entry name" value="FAD/NAD-bd_sf"/>
</dbReference>
<dbReference type="GO" id="GO:0052837">
    <property type="term" value="P:thiazole biosynthetic process"/>
    <property type="evidence" value="ECO:0007669"/>
    <property type="project" value="UniProtKB-UniRule"/>
</dbReference>
<dbReference type="GO" id="GO:0005506">
    <property type="term" value="F:iron ion binding"/>
    <property type="evidence" value="ECO:0007669"/>
    <property type="project" value="UniProtKB-UniRule"/>
</dbReference>
<comment type="cofactor">
    <cofactor evidence="6">
        <name>Fe(2+)</name>
        <dbReference type="ChEBI" id="CHEBI:29033"/>
    </cofactor>
</comment>
<name>A0A7C4BC28_9CREN</name>
<keyword evidence="5 6" id="KW-0520">NAD</keyword>
<keyword evidence="4 6" id="KW-0408">Iron</keyword>
<dbReference type="GO" id="GO:0009228">
    <property type="term" value="P:thiamine biosynthetic process"/>
    <property type="evidence" value="ECO:0007669"/>
    <property type="project" value="UniProtKB-KW"/>
</dbReference>
<dbReference type="SUPFAM" id="SSF51905">
    <property type="entry name" value="FAD/NAD(P)-binding domain"/>
    <property type="match status" value="1"/>
</dbReference>
<comment type="function">
    <text evidence="6">Involved in the biosynthesis of the thiazole moiety of thiamine. Catalyzes the conversion of NAD and glycine to adenosine diphosphate 5-(2-hydroxyethyl)-4-methylthiazole-2-carboxylate (ADT), an adenylated thiazole intermediate, using free sulfide as a source of sulfur.</text>
</comment>
<dbReference type="UniPathway" id="UPA00060"/>
<dbReference type="AlphaFoldDB" id="A0A7C4BC28"/>
<dbReference type="HAMAP" id="MF_00304">
    <property type="entry name" value="Thi4"/>
    <property type="match status" value="1"/>
</dbReference>
<dbReference type="PRINTS" id="PR00368">
    <property type="entry name" value="FADPNR"/>
</dbReference>
<dbReference type="InterPro" id="IPR022828">
    <property type="entry name" value="Thi4_prok"/>
</dbReference>
<comment type="catalytic activity">
    <reaction evidence="6">
        <text>hydrogen sulfide + glycine + NAD(+) = ADP-5-ethyl-4-methylthiazole-2-carboxylate + nicotinamide + 3 H2O + H(+)</text>
        <dbReference type="Rhea" id="RHEA:55704"/>
        <dbReference type="ChEBI" id="CHEBI:15377"/>
        <dbReference type="ChEBI" id="CHEBI:15378"/>
        <dbReference type="ChEBI" id="CHEBI:17154"/>
        <dbReference type="ChEBI" id="CHEBI:29919"/>
        <dbReference type="ChEBI" id="CHEBI:57305"/>
        <dbReference type="ChEBI" id="CHEBI:57540"/>
        <dbReference type="ChEBI" id="CHEBI:139151"/>
        <dbReference type="EC" id="2.4.2.59"/>
    </reaction>
</comment>
<comment type="subunit">
    <text evidence="6">Homooctamer; tetramer of dimers.</text>
</comment>
<gene>
    <name evidence="6" type="primary">thi4</name>
    <name evidence="7" type="ORF">ENV14_05035</name>
</gene>
<dbReference type="EC" id="2.4.2.59" evidence="6"/>
<dbReference type="PANTHER" id="PTHR43422:SF3">
    <property type="entry name" value="THIAMINE THIAZOLE SYNTHASE"/>
    <property type="match status" value="1"/>
</dbReference>
<dbReference type="InterPro" id="IPR002922">
    <property type="entry name" value="Thi4_fam"/>
</dbReference>